<evidence type="ECO:0000313" key="3">
    <source>
        <dbReference type="WBParaSite" id="SCUD_0002096301-mRNA-1"/>
    </source>
</evidence>
<reference evidence="3" key="1">
    <citation type="submission" date="2016-06" db="UniProtKB">
        <authorList>
            <consortium name="WormBaseParasite"/>
        </authorList>
    </citation>
    <scope>IDENTIFICATION</scope>
</reference>
<sequence length="52" mass="6363">MFHKFHIIINSPLRIFDLLASRPQYQLFCKLNRQALPMAFQELWIHKDIHQN</sequence>
<evidence type="ECO:0000313" key="1">
    <source>
        <dbReference type="EMBL" id="VDP73885.1"/>
    </source>
</evidence>
<proteinExistence type="predicted"/>
<dbReference type="EMBL" id="UZAK01045403">
    <property type="protein sequence ID" value="VDP73885.1"/>
    <property type="molecule type" value="Genomic_DNA"/>
</dbReference>
<evidence type="ECO:0000313" key="2">
    <source>
        <dbReference type="Proteomes" id="UP000279833"/>
    </source>
</evidence>
<dbReference type="Proteomes" id="UP000279833">
    <property type="component" value="Unassembled WGS sequence"/>
</dbReference>
<accession>A0A183L0W1</accession>
<dbReference type="AlphaFoldDB" id="A0A183L0W1"/>
<gene>
    <name evidence="1" type="ORF">SCUD_LOCUS20960</name>
</gene>
<name>A0A183L0W1_9TREM</name>
<dbReference type="WBParaSite" id="SCUD_0002096301-mRNA-1">
    <property type="protein sequence ID" value="SCUD_0002096301-mRNA-1"/>
    <property type="gene ID" value="SCUD_0002096301"/>
</dbReference>
<reference evidence="1 2" key="2">
    <citation type="submission" date="2018-11" db="EMBL/GenBank/DDBJ databases">
        <authorList>
            <consortium name="Pathogen Informatics"/>
        </authorList>
    </citation>
    <scope>NUCLEOTIDE SEQUENCE [LARGE SCALE GENOMIC DNA]</scope>
    <source>
        <strain evidence="1">Dakar</strain>
        <strain evidence="2">Dakar, Senegal</strain>
    </source>
</reference>
<protein>
    <submittedName>
        <fullName evidence="1 3">Uncharacterized protein</fullName>
    </submittedName>
</protein>
<keyword evidence="2" id="KW-1185">Reference proteome</keyword>
<organism evidence="3">
    <name type="scientific">Schistosoma curassoni</name>
    <dbReference type="NCBI Taxonomy" id="6186"/>
    <lineage>
        <taxon>Eukaryota</taxon>
        <taxon>Metazoa</taxon>
        <taxon>Spiralia</taxon>
        <taxon>Lophotrochozoa</taxon>
        <taxon>Platyhelminthes</taxon>
        <taxon>Trematoda</taxon>
        <taxon>Digenea</taxon>
        <taxon>Strigeidida</taxon>
        <taxon>Schistosomatoidea</taxon>
        <taxon>Schistosomatidae</taxon>
        <taxon>Schistosoma</taxon>
    </lineage>
</organism>